<dbReference type="GO" id="GO:0005737">
    <property type="term" value="C:cytoplasm"/>
    <property type="evidence" value="ECO:0007669"/>
    <property type="project" value="UniProtKB-SubCell"/>
</dbReference>
<evidence type="ECO:0000259" key="9">
    <source>
        <dbReference type="Pfam" id="PF12937"/>
    </source>
</evidence>
<dbReference type="CDD" id="cd22089">
    <property type="entry name" value="F-box_FBXO9"/>
    <property type="match status" value="1"/>
</dbReference>
<feature type="compositionally biased region" description="Low complexity" evidence="8">
    <location>
        <begin position="157"/>
        <end position="166"/>
    </location>
</feature>
<dbReference type="GO" id="GO:0019005">
    <property type="term" value="C:SCF ubiquitin ligase complex"/>
    <property type="evidence" value="ECO:0007669"/>
    <property type="project" value="TreeGrafter"/>
</dbReference>
<name>A0A2G8LCF3_STIJA</name>
<dbReference type="PROSITE" id="PS50005">
    <property type="entry name" value="TPR"/>
    <property type="match status" value="1"/>
</dbReference>
<keyword evidence="5" id="KW-0833">Ubl conjugation pathway</keyword>
<evidence type="ECO:0000256" key="4">
    <source>
        <dbReference type="ARBA" id="ARBA00022490"/>
    </source>
</evidence>
<keyword evidence="4" id="KW-0963">Cytoplasm</keyword>
<evidence type="ECO:0000256" key="6">
    <source>
        <dbReference type="ARBA" id="ARBA00022803"/>
    </source>
</evidence>
<dbReference type="Pfam" id="PF19270">
    <property type="entry name" value="FBO_C"/>
    <property type="match status" value="1"/>
</dbReference>
<dbReference type="InterPro" id="IPR036047">
    <property type="entry name" value="F-box-like_dom_sf"/>
</dbReference>
<dbReference type="Gene3D" id="1.20.1280.50">
    <property type="match status" value="1"/>
</dbReference>
<evidence type="ECO:0000256" key="7">
    <source>
        <dbReference type="PROSITE-ProRule" id="PRU00339"/>
    </source>
</evidence>
<evidence type="ECO:0000256" key="2">
    <source>
        <dbReference type="ARBA" id="ARBA00004906"/>
    </source>
</evidence>
<evidence type="ECO:0000256" key="1">
    <source>
        <dbReference type="ARBA" id="ARBA00004496"/>
    </source>
</evidence>
<reference evidence="11 12" key="1">
    <citation type="journal article" date="2017" name="PLoS Biol.">
        <title>The sea cucumber genome provides insights into morphological evolution and visceral regeneration.</title>
        <authorList>
            <person name="Zhang X."/>
            <person name="Sun L."/>
            <person name="Yuan J."/>
            <person name="Sun Y."/>
            <person name="Gao Y."/>
            <person name="Zhang L."/>
            <person name="Li S."/>
            <person name="Dai H."/>
            <person name="Hamel J.F."/>
            <person name="Liu C."/>
            <person name="Yu Y."/>
            <person name="Liu S."/>
            <person name="Lin W."/>
            <person name="Guo K."/>
            <person name="Jin S."/>
            <person name="Xu P."/>
            <person name="Storey K.B."/>
            <person name="Huan P."/>
            <person name="Zhang T."/>
            <person name="Zhou Y."/>
            <person name="Zhang J."/>
            <person name="Lin C."/>
            <person name="Li X."/>
            <person name="Xing L."/>
            <person name="Huo D."/>
            <person name="Sun M."/>
            <person name="Wang L."/>
            <person name="Mercier A."/>
            <person name="Li F."/>
            <person name="Yang H."/>
            <person name="Xiang J."/>
        </authorList>
    </citation>
    <scope>NUCLEOTIDE SEQUENCE [LARGE SCALE GENOMIC DNA]</scope>
    <source>
        <strain evidence="11">Shaxun</strain>
        <tissue evidence="11">Muscle</tissue>
    </source>
</reference>
<feature type="compositionally biased region" description="Acidic residues" evidence="8">
    <location>
        <begin position="50"/>
        <end position="62"/>
    </location>
</feature>
<dbReference type="Pfam" id="PF12937">
    <property type="entry name" value="F-box-like"/>
    <property type="match status" value="1"/>
</dbReference>
<protein>
    <recommendedName>
        <fullName evidence="3">F-box only protein 9</fullName>
    </recommendedName>
</protein>
<dbReference type="SUPFAM" id="SSF81383">
    <property type="entry name" value="F-box domain"/>
    <property type="match status" value="1"/>
</dbReference>
<organism evidence="11 12">
    <name type="scientific">Stichopus japonicus</name>
    <name type="common">Sea cucumber</name>
    <dbReference type="NCBI Taxonomy" id="307972"/>
    <lineage>
        <taxon>Eukaryota</taxon>
        <taxon>Metazoa</taxon>
        <taxon>Echinodermata</taxon>
        <taxon>Eleutherozoa</taxon>
        <taxon>Echinozoa</taxon>
        <taxon>Holothuroidea</taxon>
        <taxon>Aspidochirotacea</taxon>
        <taxon>Aspidochirotida</taxon>
        <taxon>Stichopodidae</taxon>
        <taxon>Apostichopus</taxon>
    </lineage>
</organism>
<dbReference type="InterPro" id="IPR045464">
    <property type="entry name" value="Hrt3/FBXO9_C"/>
</dbReference>
<feature type="domain" description="F-box" evidence="9">
    <location>
        <begin position="210"/>
        <end position="261"/>
    </location>
</feature>
<comment type="subcellular location">
    <subcellularLocation>
        <location evidence="1">Cytoplasm</location>
    </subcellularLocation>
</comment>
<keyword evidence="6 7" id="KW-0802">TPR repeat</keyword>
<feature type="repeat" description="TPR" evidence="7">
    <location>
        <begin position="117"/>
        <end position="150"/>
    </location>
</feature>
<feature type="compositionally biased region" description="Acidic residues" evidence="8">
    <location>
        <begin position="167"/>
        <end position="179"/>
    </location>
</feature>
<gene>
    <name evidence="11" type="ORF">BSL78_05131</name>
</gene>
<feature type="region of interest" description="Disordered" evidence="8">
    <location>
        <begin position="157"/>
        <end position="179"/>
    </location>
</feature>
<dbReference type="PANTHER" id="PTHR12874:SF29">
    <property type="entry name" value="F-BOX ONLY PROTEIN 9"/>
    <property type="match status" value="1"/>
</dbReference>
<dbReference type="Proteomes" id="UP000230750">
    <property type="component" value="Unassembled WGS sequence"/>
</dbReference>
<dbReference type="FunFam" id="1.20.1280.50:FF:000012">
    <property type="entry name" value="F-box only protein 9"/>
    <property type="match status" value="1"/>
</dbReference>
<dbReference type="EMBL" id="MRZV01000128">
    <property type="protein sequence ID" value="PIK57932.1"/>
    <property type="molecule type" value="Genomic_DNA"/>
</dbReference>
<evidence type="ECO:0000256" key="3">
    <source>
        <dbReference type="ARBA" id="ARBA00019775"/>
    </source>
</evidence>
<comment type="caution">
    <text evidence="11">The sequence shown here is derived from an EMBL/GenBank/DDBJ whole genome shotgun (WGS) entry which is preliminary data.</text>
</comment>
<evidence type="ECO:0000259" key="10">
    <source>
        <dbReference type="Pfam" id="PF19270"/>
    </source>
</evidence>
<evidence type="ECO:0000313" key="11">
    <source>
        <dbReference type="EMBL" id="PIK57932.1"/>
    </source>
</evidence>
<feature type="compositionally biased region" description="Low complexity" evidence="8">
    <location>
        <begin position="102"/>
        <end position="111"/>
    </location>
</feature>
<proteinExistence type="predicted"/>
<accession>A0A2G8LCF3</accession>
<dbReference type="InterPro" id="IPR001810">
    <property type="entry name" value="F-box_dom"/>
</dbReference>
<dbReference type="GO" id="GO:0031146">
    <property type="term" value="P:SCF-dependent proteasomal ubiquitin-dependent protein catabolic process"/>
    <property type="evidence" value="ECO:0007669"/>
    <property type="project" value="TreeGrafter"/>
</dbReference>
<dbReference type="AlphaFoldDB" id="A0A2G8LCF3"/>
<feature type="region of interest" description="Disordered" evidence="8">
    <location>
        <begin position="47"/>
        <end position="115"/>
    </location>
</feature>
<feature type="domain" description="F-box protein Hrt3/FBXO9 C-terminal" evidence="10">
    <location>
        <begin position="275"/>
        <end position="382"/>
    </location>
</feature>
<dbReference type="InterPro" id="IPR019734">
    <property type="entry name" value="TPR_rpt"/>
</dbReference>
<keyword evidence="12" id="KW-1185">Reference proteome</keyword>
<feature type="compositionally biased region" description="Basic and acidic residues" evidence="8">
    <location>
        <begin position="77"/>
        <end position="89"/>
    </location>
</feature>
<dbReference type="PANTHER" id="PTHR12874">
    <property type="entry name" value="F-BOX ONLY PROTEIN 48-RELATED"/>
    <property type="match status" value="1"/>
</dbReference>
<dbReference type="OrthoDB" id="2117972at2759"/>
<evidence type="ECO:0000313" key="12">
    <source>
        <dbReference type="Proteomes" id="UP000230750"/>
    </source>
</evidence>
<comment type="pathway">
    <text evidence="2">Protein modification; protein ubiquitination.</text>
</comment>
<dbReference type="STRING" id="307972.A0A2G8LCF3"/>
<evidence type="ECO:0000256" key="5">
    <source>
        <dbReference type="ARBA" id="ARBA00022786"/>
    </source>
</evidence>
<evidence type="ECO:0000256" key="8">
    <source>
        <dbReference type="SAM" id="MobiDB-lite"/>
    </source>
</evidence>
<sequence length="468" mass="54169">MIFECTQTLLSLHGKGTLQVVAYFVFIEQYRCKNVCRQWENIGNVISPLDSDEEEDGEDEEPSSSPPLEDQLSDFRQQWKAELTSKDDDTSTSSRRRRRTKSSSSLGEGSSTNDDKAYSLFMQGVDAERNGEMFEAIKFYRQAVQLVPDIESKIQSISGFDDNSSSESDEASDYGEEGEVNNVTSQLSAMSINNLRSTCEKQFPQKGTHISKLPLELLLLVFRWVVSSHIDLRSLEQLSMVCRGFYICTRDEEIWRLVCQRIWGSTVFLTKDCITWRQMFLQRPHLRFDGVYICRMTYVRQGEQSYIDQTYKPWYLVEYYRFIRVFPDGAIIMMTSPESPKEVVPRLKTKSVSGEGFVKGHYRCIGNTLSAVLQQERKETESGYQRYKRRSDRNNNSSILKEQIFRVEFEVSGSSRHNNTKLEWKHYSCETRYASSNMATVSDFDHSTFNPLLFSRVKSYTRTAVSPL</sequence>